<proteinExistence type="predicted"/>
<dbReference type="InterPro" id="IPR046702">
    <property type="entry name" value="DUF6572"/>
</dbReference>
<dbReference type="AlphaFoldDB" id="A0A6M0SR01"/>
<evidence type="ECO:0000313" key="2">
    <source>
        <dbReference type="Proteomes" id="UP000472355"/>
    </source>
</evidence>
<dbReference type="Pfam" id="PF20212">
    <property type="entry name" value="DUF6572"/>
    <property type="match status" value="1"/>
</dbReference>
<reference evidence="1 2" key="1">
    <citation type="submission" date="2019-02" db="EMBL/GenBank/DDBJ databases">
        <title>Genome sequencing of Clostridium botulinum clinical isolates.</title>
        <authorList>
            <person name="Brunt J."/>
            <person name="Van Vliet A.H.M."/>
            <person name="Stringer S.C."/>
            <person name="Grant K.A."/>
            <person name="Carter A.C."/>
            <person name="Peck M.W."/>
        </authorList>
    </citation>
    <scope>NUCLEOTIDE SEQUENCE [LARGE SCALE GENOMIC DNA]</scope>
    <source>
        <strain evidence="1 2">H113700579</strain>
    </source>
</reference>
<gene>
    <name evidence="1" type="ORF">EXM65_14465</name>
</gene>
<dbReference type="Proteomes" id="UP000472355">
    <property type="component" value="Unassembled WGS sequence"/>
</dbReference>
<dbReference type="EMBL" id="SGKU01000047">
    <property type="protein sequence ID" value="NFA43731.1"/>
    <property type="molecule type" value="Genomic_DNA"/>
</dbReference>
<organism evidence="1 2">
    <name type="scientific">Clostridium botulinum</name>
    <dbReference type="NCBI Taxonomy" id="1491"/>
    <lineage>
        <taxon>Bacteria</taxon>
        <taxon>Bacillati</taxon>
        <taxon>Bacillota</taxon>
        <taxon>Clostridia</taxon>
        <taxon>Eubacteriales</taxon>
        <taxon>Clostridiaceae</taxon>
        <taxon>Clostridium</taxon>
    </lineage>
</organism>
<name>A0A6M0SR01_CLOBO</name>
<comment type="caution">
    <text evidence="1">The sequence shown here is derived from an EMBL/GenBank/DDBJ whole genome shotgun (WGS) entry which is preliminary data.</text>
</comment>
<evidence type="ECO:0000313" key="1">
    <source>
        <dbReference type="EMBL" id="NFA43731.1"/>
    </source>
</evidence>
<protein>
    <submittedName>
        <fullName evidence="1">Branched-chain amino acid ABC transporter substrate-binding protein</fullName>
    </submittedName>
</protein>
<sequence>MAIDNVNMVDAIGVDEKNQALRLMITDHLEWKNKYLSETDHLLMLQNKINSYLSYIESEQYKETYPNINFKILIIEIHFKYESTENCEKFLKVVQDQVRQFGIKIESYSG</sequence>
<accession>A0A6M0SR01</accession>